<comment type="caution">
    <text evidence="6">The sequence shown here is derived from an EMBL/GenBank/DDBJ whole genome shotgun (WGS) entry which is preliminary data.</text>
</comment>
<dbReference type="InterPro" id="IPR011251">
    <property type="entry name" value="Luciferase-like_dom"/>
</dbReference>
<keyword evidence="3" id="KW-0560">Oxidoreductase</keyword>
<dbReference type="RefSeq" id="WP_310424733.1">
    <property type="nucleotide sequence ID" value="NZ_JAVDYC010000001.1"/>
</dbReference>
<dbReference type="EMBL" id="JAVDYC010000001">
    <property type="protein sequence ID" value="MDR7327421.1"/>
    <property type="molecule type" value="Genomic_DNA"/>
</dbReference>
<dbReference type="InterPro" id="IPR050172">
    <property type="entry name" value="SsuD_RutA_monooxygenase"/>
</dbReference>
<dbReference type="Pfam" id="PF00296">
    <property type="entry name" value="Bac_luciferase"/>
    <property type="match status" value="1"/>
</dbReference>
<dbReference type="PANTHER" id="PTHR42847">
    <property type="entry name" value="ALKANESULFONATE MONOOXYGENASE"/>
    <property type="match status" value="1"/>
</dbReference>
<reference evidence="6 7" key="1">
    <citation type="submission" date="2023-07" db="EMBL/GenBank/DDBJ databases">
        <title>Sequencing the genomes of 1000 actinobacteria strains.</title>
        <authorList>
            <person name="Klenk H.-P."/>
        </authorList>
    </citation>
    <scope>NUCLEOTIDE SEQUENCE [LARGE SCALE GENOMIC DNA]</scope>
    <source>
        <strain evidence="6 7">DSM 44711</strain>
    </source>
</reference>
<dbReference type="Proteomes" id="UP001183629">
    <property type="component" value="Unassembled WGS sequence"/>
</dbReference>
<keyword evidence="7" id="KW-1185">Reference proteome</keyword>
<proteinExistence type="predicted"/>
<evidence type="ECO:0000256" key="1">
    <source>
        <dbReference type="ARBA" id="ARBA00022630"/>
    </source>
</evidence>
<evidence type="ECO:0000259" key="5">
    <source>
        <dbReference type="Pfam" id="PF00296"/>
    </source>
</evidence>
<dbReference type="AlphaFoldDB" id="A0AAE3ZX35"/>
<gene>
    <name evidence="6" type="ORF">J2S44_007671</name>
</gene>
<evidence type="ECO:0000313" key="6">
    <source>
        <dbReference type="EMBL" id="MDR7327421.1"/>
    </source>
</evidence>
<sequence length="292" mass="29784">MRIGVVLPSVEVQRRDRLDLATAARHAEDAGLDSVWHGDHLATGAPTVECTVALAVAATATHRIGIGASVFVPALRPLVWAAKAVAGLQLVSGGRLLLGVGSGGGPAQWAAAGVPFRERGPRTDTALRLLPRLLTGAPVTLPDGAPVTLAPGVRVPPLWVGNASAVAIDRAARLGDGWFPSLITPDAVAAGRERLLGTASRHLTITIGAVAALGEAPGTPTRADLAAGIAAAYRHTARDAADIPLTGGPAEAADRVARYAASGATHLVAGVSGPDWRTQVDLLAEVRRTVRT</sequence>
<dbReference type="SUPFAM" id="SSF51679">
    <property type="entry name" value="Bacterial luciferase-like"/>
    <property type="match status" value="1"/>
</dbReference>
<dbReference type="Gene3D" id="3.20.20.30">
    <property type="entry name" value="Luciferase-like domain"/>
    <property type="match status" value="1"/>
</dbReference>
<dbReference type="InterPro" id="IPR036661">
    <property type="entry name" value="Luciferase-like_sf"/>
</dbReference>
<keyword evidence="4 6" id="KW-0503">Monooxygenase</keyword>
<dbReference type="GO" id="GO:0046306">
    <property type="term" value="P:alkanesulfonate catabolic process"/>
    <property type="evidence" value="ECO:0007669"/>
    <property type="project" value="TreeGrafter"/>
</dbReference>
<dbReference type="PANTHER" id="PTHR42847:SF4">
    <property type="entry name" value="ALKANESULFONATE MONOOXYGENASE-RELATED"/>
    <property type="match status" value="1"/>
</dbReference>
<protein>
    <submittedName>
        <fullName evidence="6">Alkanesulfonate monooxygenase SsuD/methylene tetrahydromethanopterin reductase-like flavin-dependent oxidoreductase (Luciferase family)</fullName>
    </submittedName>
</protein>
<evidence type="ECO:0000256" key="3">
    <source>
        <dbReference type="ARBA" id="ARBA00023002"/>
    </source>
</evidence>
<evidence type="ECO:0000313" key="7">
    <source>
        <dbReference type="Proteomes" id="UP001183629"/>
    </source>
</evidence>
<evidence type="ECO:0000256" key="2">
    <source>
        <dbReference type="ARBA" id="ARBA00022643"/>
    </source>
</evidence>
<evidence type="ECO:0000256" key="4">
    <source>
        <dbReference type="ARBA" id="ARBA00023033"/>
    </source>
</evidence>
<name>A0AAE3ZX35_9ACTN</name>
<keyword evidence="2" id="KW-0288">FMN</keyword>
<accession>A0AAE3ZX35</accession>
<keyword evidence="1" id="KW-0285">Flavoprotein</keyword>
<organism evidence="6 7">
    <name type="scientific">Catenuloplanes niger</name>
    <dbReference type="NCBI Taxonomy" id="587534"/>
    <lineage>
        <taxon>Bacteria</taxon>
        <taxon>Bacillati</taxon>
        <taxon>Actinomycetota</taxon>
        <taxon>Actinomycetes</taxon>
        <taxon>Micromonosporales</taxon>
        <taxon>Micromonosporaceae</taxon>
        <taxon>Catenuloplanes</taxon>
    </lineage>
</organism>
<feature type="domain" description="Luciferase-like" evidence="5">
    <location>
        <begin position="17"/>
        <end position="206"/>
    </location>
</feature>
<dbReference type="GO" id="GO:0008726">
    <property type="term" value="F:alkanesulfonate monooxygenase activity"/>
    <property type="evidence" value="ECO:0007669"/>
    <property type="project" value="TreeGrafter"/>
</dbReference>